<dbReference type="InterPro" id="IPR011006">
    <property type="entry name" value="CheY-like_superfamily"/>
</dbReference>
<evidence type="ECO:0000256" key="8">
    <source>
        <dbReference type="PROSITE-ProRule" id="PRU00169"/>
    </source>
</evidence>
<evidence type="ECO:0000256" key="1">
    <source>
        <dbReference type="ARBA" id="ARBA00018672"/>
    </source>
</evidence>
<dbReference type="CDD" id="cd00383">
    <property type="entry name" value="trans_reg_C"/>
    <property type="match status" value="1"/>
</dbReference>
<evidence type="ECO:0000313" key="12">
    <source>
        <dbReference type="EMBL" id="SKC89369.1"/>
    </source>
</evidence>
<dbReference type="PANTHER" id="PTHR48111">
    <property type="entry name" value="REGULATOR OF RPOS"/>
    <property type="match status" value="1"/>
</dbReference>
<dbReference type="STRING" id="36842.SAMN02194393_05020"/>
<dbReference type="Pfam" id="PF00072">
    <property type="entry name" value="Response_reg"/>
    <property type="match status" value="1"/>
</dbReference>
<dbReference type="Gene3D" id="3.40.50.2300">
    <property type="match status" value="1"/>
</dbReference>
<feature type="domain" description="Response regulatory" evidence="10">
    <location>
        <begin position="4"/>
        <end position="116"/>
    </location>
</feature>
<dbReference type="FunFam" id="3.40.50.2300:FF:000001">
    <property type="entry name" value="DNA-binding response regulator PhoB"/>
    <property type="match status" value="1"/>
</dbReference>
<dbReference type="Pfam" id="PF00486">
    <property type="entry name" value="Trans_reg_C"/>
    <property type="match status" value="1"/>
</dbReference>
<dbReference type="OrthoDB" id="9790442at2"/>
<dbReference type="PROSITE" id="PS50110">
    <property type="entry name" value="RESPONSE_REGULATORY"/>
    <property type="match status" value="1"/>
</dbReference>
<reference evidence="12 13" key="1">
    <citation type="submission" date="2017-02" db="EMBL/GenBank/DDBJ databases">
        <authorList>
            <person name="Peterson S.W."/>
        </authorList>
    </citation>
    <scope>NUCLEOTIDE SEQUENCE [LARGE SCALE GENOMIC DNA]</scope>
    <source>
        <strain evidence="12 13">M1</strain>
    </source>
</reference>
<feature type="domain" description="OmpR/PhoB-type" evidence="11">
    <location>
        <begin position="129"/>
        <end position="226"/>
    </location>
</feature>
<dbReference type="Proteomes" id="UP000190285">
    <property type="component" value="Unassembled WGS sequence"/>
</dbReference>
<dbReference type="InterPro" id="IPR039420">
    <property type="entry name" value="WalR-like"/>
</dbReference>
<dbReference type="RefSeq" id="WP_079495611.1">
    <property type="nucleotide sequence ID" value="NZ_FUZT01000019.1"/>
</dbReference>
<gene>
    <name evidence="12" type="ORF">SAMN02194393_05020</name>
</gene>
<organism evidence="12 13">
    <name type="scientific">Maledivibacter halophilus</name>
    <dbReference type="NCBI Taxonomy" id="36842"/>
    <lineage>
        <taxon>Bacteria</taxon>
        <taxon>Bacillati</taxon>
        <taxon>Bacillota</taxon>
        <taxon>Clostridia</taxon>
        <taxon>Peptostreptococcales</taxon>
        <taxon>Caminicellaceae</taxon>
        <taxon>Maledivibacter</taxon>
    </lineage>
</organism>
<evidence type="ECO:0000256" key="2">
    <source>
        <dbReference type="ARBA" id="ARBA00022553"/>
    </source>
</evidence>
<dbReference type="SUPFAM" id="SSF46894">
    <property type="entry name" value="C-terminal effector domain of the bipartite response regulators"/>
    <property type="match status" value="1"/>
</dbReference>
<dbReference type="SMART" id="SM00862">
    <property type="entry name" value="Trans_reg_C"/>
    <property type="match status" value="1"/>
</dbReference>
<dbReference type="InterPro" id="IPR016032">
    <property type="entry name" value="Sig_transdc_resp-reg_C-effctor"/>
</dbReference>
<dbReference type="PROSITE" id="PS51755">
    <property type="entry name" value="OMPR_PHOB"/>
    <property type="match status" value="1"/>
</dbReference>
<dbReference type="InterPro" id="IPR001867">
    <property type="entry name" value="OmpR/PhoB-type_DNA-bd"/>
</dbReference>
<dbReference type="Gene3D" id="1.10.10.10">
    <property type="entry name" value="Winged helix-like DNA-binding domain superfamily/Winged helix DNA-binding domain"/>
    <property type="match status" value="1"/>
</dbReference>
<evidence type="ECO:0000256" key="9">
    <source>
        <dbReference type="PROSITE-ProRule" id="PRU01091"/>
    </source>
</evidence>
<sequence>MARKILVVDDEKSIVKALCYALKKEGYEVGKAFDGIEALKVYEVFKPDMIILDIMMPRFNGYDFCKKIMGEKVWILMVTAKTDVIDKVLGLELGADDYITKPFDIRELLARVKSGIRRMDKSMKEGQRNTSIRRGELELIYENRQAILRNEDMELTPKEFLLLYELLANPNKVYSRDELLDKVWGMEYVGGTRTVDTHIQRLRRKLGKKYEKLIYTVHGVGYKGRADI</sequence>
<evidence type="ECO:0000256" key="7">
    <source>
        <dbReference type="ARBA" id="ARBA00024867"/>
    </source>
</evidence>
<keyword evidence="4" id="KW-0805">Transcription regulation</keyword>
<evidence type="ECO:0000256" key="5">
    <source>
        <dbReference type="ARBA" id="ARBA00023125"/>
    </source>
</evidence>
<evidence type="ECO:0000256" key="3">
    <source>
        <dbReference type="ARBA" id="ARBA00023012"/>
    </source>
</evidence>
<evidence type="ECO:0000256" key="6">
    <source>
        <dbReference type="ARBA" id="ARBA00023163"/>
    </source>
</evidence>
<dbReference type="GO" id="GO:0000156">
    <property type="term" value="F:phosphorelay response regulator activity"/>
    <property type="evidence" value="ECO:0007669"/>
    <property type="project" value="TreeGrafter"/>
</dbReference>
<evidence type="ECO:0000259" key="11">
    <source>
        <dbReference type="PROSITE" id="PS51755"/>
    </source>
</evidence>
<dbReference type="GO" id="GO:0005829">
    <property type="term" value="C:cytosol"/>
    <property type="evidence" value="ECO:0007669"/>
    <property type="project" value="TreeGrafter"/>
</dbReference>
<comment type="function">
    <text evidence="7">May play the central regulatory role in sporulation. It may be an element of the effector pathway responsible for the activation of sporulation genes in response to nutritional stress. Spo0A may act in concert with spo0H (a sigma factor) to control the expression of some genes that are critical to the sporulation process.</text>
</comment>
<keyword evidence="2 8" id="KW-0597">Phosphoprotein</keyword>
<evidence type="ECO:0000256" key="4">
    <source>
        <dbReference type="ARBA" id="ARBA00023015"/>
    </source>
</evidence>
<dbReference type="GO" id="GO:0000976">
    <property type="term" value="F:transcription cis-regulatory region binding"/>
    <property type="evidence" value="ECO:0007669"/>
    <property type="project" value="TreeGrafter"/>
</dbReference>
<accession>A0A1T5MNA9</accession>
<dbReference type="InterPro" id="IPR001789">
    <property type="entry name" value="Sig_transdc_resp-reg_receiver"/>
</dbReference>
<name>A0A1T5MNA9_9FIRM</name>
<dbReference type="PANTHER" id="PTHR48111:SF40">
    <property type="entry name" value="PHOSPHATE REGULON TRANSCRIPTIONAL REGULATORY PROTEIN PHOB"/>
    <property type="match status" value="1"/>
</dbReference>
<keyword evidence="13" id="KW-1185">Reference proteome</keyword>
<feature type="modified residue" description="4-aspartylphosphate" evidence="8">
    <location>
        <position position="53"/>
    </location>
</feature>
<dbReference type="GO" id="GO:0006355">
    <property type="term" value="P:regulation of DNA-templated transcription"/>
    <property type="evidence" value="ECO:0007669"/>
    <property type="project" value="InterPro"/>
</dbReference>
<keyword evidence="6" id="KW-0804">Transcription</keyword>
<dbReference type="FunFam" id="1.10.10.10:FF:000018">
    <property type="entry name" value="DNA-binding response regulator ResD"/>
    <property type="match status" value="1"/>
</dbReference>
<dbReference type="AlphaFoldDB" id="A0A1T5MNA9"/>
<proteinExistence type="predicted"/>
<dbReference type="InterPro" id="IPR036388">
    <property type="entry name" value="WH-like_DNA-bd_sf"/>
</dbReference>
<dbReference type="EMBL" id="FUZT01000019">
    <property type="protein sequence ID" value="SKC89369.1"/>
    <property type="molecule type" value="Genomic_DNA"/>
</dbReference>
<protein>
    <recommendedName>
        <fullName evidence="1">Stage 0 sporulation protein A homolog</fullName>
    </recommendedName>
</protein>
<dbReference type="Gene3D" id="6.10.250.690">
    <property type="match status" value="1"/>
</dbReference>
<keyword evidence="3" id="KW-0902">Two-component regulatory system</keyword>
<dbReference type="SUPFAM" id="SSF52172">
    <property type="entry name" value="CheY-like"/>
    <property type="match status" value="1"/>
</dbReference>
<dbReference type="GO" id="GO:0032993">
    <property type="term" value="C:protein-DNA complex"/>
    <property type="evidence" value="ECO:0007669"/>
    <property type="project" value="TreeGrafter"/>
</dbReference>
<evidence type="ECO:0000313" key="13">
    <source>
        <dbReference type="Proteomes" id="UP000190285"/>
    </source>
</evidence>
<keyword evidence="5 9" id="KW-0238">DNA-binding</keyword>
<feature type="DNA-binding region" description="OmpR/PhoB-type" evidence="9">
    <location>
        <begin position="129"/>
        <end position="226"/>
    </location>
</feature>
<dbReference type="SMART" id="SM00448">
    <property type="entry name" value="REC"/>
    <property type="match status" value="1"/>
</dbReference>
<evidence type="ECO:0000259" key="10">
    <source>
        <dbReference type="PROSITE" id="PS50110"/>
    </source>
</evidence>